<dbReference type="NCBIfam" id="TIGR01203">
    <property type="entry name" value="HGPRTase"/>
    <property type="match status" value="1"/>
</dbReference>
<keyword evidence="11 15" id="KW-0547">Nucleotide-binding</keyword>
<comment type="catalytic activity">
    <reaction evidence="14">
        <text>IMP + diphosphate = hypoxanthine + 5-phospho-alpha-D-ribose 1-diphosphate</text>
        <dbReference type="Rhea" id="RHEA:17973"/>
        <dbReference type="ChEBI" id="CHEBI:17368"/>
        <dbReference type="ChEBI" id="CHEBI:33019"/>
        <dbReference type="ChEBI" id="CHEBI:58017"/>
        <dbReference type="ChEBI" id="CHEBI:58053"/>
        <dbReference type="EC" id="2.4.2.8"/>
    </reaction>
    <physiologicalReaction direction="right-to-left" evidence="14">
        <dbReference type="Rhea" id="RHEA:17975"/>
    </physiologicalReaction>
</comment>
<organism evidence="17 18">
    <name type="scientific">Leptospira fainei serovar Hurstbridge str. BUT 6</name>
    <dbReference type="NCBI Taxonomy" id="1193011"/>
    <lineage>
        <taxon>Bacteria</taxon>
        <taxon>Pseudomonadati</taxon>
        <taxon>Spirochaetota</taxon>
        <taxon>Spirochaetia</taxon>
        <taxon>Leptospirales</taxon>
        <taxon>Leptospiraceae</taxon>
        <taxon>Leptospira</taxon>
    </lineage>
</organism>
<dbReference type="OrthoDB" id="9802824at2"/>
<keyword evidence="7 15" id="KW-0328">Glycosyltransferase</keyword>
<comment type="catalytic activity">
    <reaction evidence="13">
        <text>GMP + diphosphate = guanine + 5-phospho-alpha-D-ribose 1-diphosphate</text>
        <dbReference type="Rhea" id="RHEA:25424"/>
        <dbReference type="ChEBI" id="CHEBI:16235"/>
        <dbReference type="ChEBI" id="CHEBI:33019"/>
        <dbReference type="ChEBI" id="CHEBI:58017"/>
        <dbReference type="ChEBI" id="CHEBI:58115"/>
        <dbReference type="EC" id="2.4.2.8"/>
    </reaction>
    <physiologicalReaction direction="right-to-left" evidence="13">
        <dbReference type="Rhea" id="RHEA:25426"/>
    </physiologicalReaction>
</comment>
<dbReference type="FunFam" id="3.40.50.2020:FF:000006">
    <property type="entry name" value="Hypoxanthine phosphoribosyltransferase"/>
    <property type="match status" value="1"/>
</dbReference>
<dbReference type="PANTHER" id="PTHR43340">
    <property type="entry name" value="HYPOXANTHINE-GUANINE PHOSPHORIBOSYLTRANSFERASE"/>
    <property type="match status" value="1"/>
</dbReference>
<dbReference type="Pfam" id="PF00156">
    <property type="entry name" value="Pribosyltran"/>
    <property type="match status" value="1"/>
</dbReference>
<keyword evidence="10 15" id="KW-0660">Purine salvage</keyword>
<comment type="cofactor">
    <cofactor evidence="1 15">
        <name>Mg(2+)</name>
        <dbReference type="ChEBI" id="CHEBI:18420"/>
    </cofactor>
</comment>
<proteinExistence type="inferred from homology"/>
<evidence type="ECO:0000256" key="14">
    <source>
        <dbReference type="ARBA" id="ARBA00049402"/>
    </source>
</evidence>
<evidence type="ECO:0000256" key="13">
    <source>
        <dbReference type="ARBA" id="ARBA00048811"/>
    </source>
</evidence>
<dbReference type="InterPro" id="IPR029057">
    <property type="entry name" value="PRTase-like"/>
</dbReference>
<dbReference type="GO" id="GO:0000166">
    <property type="term" value="F:nucleotide binding"/>
    <property type="evidence" value="ECO:0007669"/>
    <property type="project" value="UniProtKB-KW"/>
</dbReference>
<comment type="subcellular location">
    <subcellularLocation>
        <location evidence="2 15">Cytoplasm</location>
    </subcellularLocation>
</comment>
<feature type="domain" description="Phosphoribosyltransferase" evidence="16">
    <location>
        <begin position="18"/>
        <end position="165"/>
    </location>
</feature>
<dbReference type="GO" id="GO:0006166">
    <property type="term" value="P:purine ribonucleoside salvage"/>
    <property type="evidence" value="ECO:0007669"/>
    <property type="project" value="UniProtKB-KW"/>
</dbReference>
<dbReference type="GO" id="GO:0052657">
    <property type="term" value="F:guanine phosphoribosyltransferase activity"/>
    <property type="evidence" value="ECO:0007669"/>
    <property type="project" value="UniProtKB-ARBA"/>
</dbReference>
<evidence type="ECO:0000313" key="17">
    <source>
        <dbReference type="EMBL" id="EPG73469.1"/>
    </source>
</evidence>
<dbReference type="InterPro" id="IPR005904">
    <property type="entry name" value="Hxn_phspho_trans"/>
</dbReference>
<keyword evidence="18" id="KW-1185">Reference proteome</keyword>
<evidence type="ECO:0000256" key="7">
    <source>
        <dbReference type="ARBA" id="ARBA00022676"/>
    </source>
</evidence>
<dbReference type="AlphaFoldDB" id="S3UYN5"/>
<dbReference type="EC" id="2.4.2.8" evidence="5 15"/>
<dbReference type="InterPro" id="IPR000836">
    <property type="entry name" value="PRTase_dom"/>
</dbReference>
<dbReference type="GO" id="GO:0004422">
    <property type="term" value="F:hypoxanthine phosphoribosyltransferase activity"/>
    <property type="evidence" value="ECO:0007669"/>
    <property type="project" value="InterPro"/>
</dbReference>
<keyword evidence="12 15" id="KW-0460">Magnesium</keyword>
<dbReference type="RefSeq" id="WP_016549950.1">
    <property type="nucleotide sequence ID" value="NZ_AKWZ02000010.1"/>
</dbReference>
<keyword evidence="6 15" id="KW-0963">Cytoplasm</keyword>
<evidence type="ECO:0000256" key="4">
    <source>
        <dbReference type="ARBA" id="ARBA00008391"/>
    </source>
</evidence>
<evidence type="ECO:0000256" key="11">
    <source>
        <dbReference type="ARBA" id="ARBA00022741"/>
    </source>
</evidence>
<dbReference type="GO" id="GO:0032263">
    <property type="term" value="P:GMP salvage"/>
    <property type="evidence" value="ECO:0007669"/>
    <property type="project" value="TreeGrafter"/>
</dbReference>
<comment type="similarity">
    <text evidence="4 15">Belongs to the purine/pyrimidine phosphoribosyltransferase family.</text>
</comment>
<name>S3UYN5_9LEPT</name>
<evidence type="ECO:0000256" key="6">
    <source>
        <dbReference type="ARBA" id="ARBA00022490"/>
    </source>
</evidence>
<evidence type="ECO:0000256" key="2">
    <source>
        <dbReference type="ARBA" id="ARBA00004496"/>
    </source>
</evidence>
<evidence type="ECO:0000256" key="5">
    <source>
        <dbReference type="ARBA" id="ARBA00011895"/>
    </source>
</evidence>
<protein>
    <recommendedName>
        <fullName evidence="5 15">Hypoxanthine phosphoribosyltransferase</fullName>
        <ecNumber evidence="5 15">2.4.2.8</ecNumber>
    </recommendedName>
</protein>
<keyword evidence="8 15" id="KW-0808">Transferase</keyword>
<dbReference type="InterPro" id="IPR050408">
    <property type="entry name" value="HGPRT"/>
</dbReference>
<evidence type="ECO:0000256" key="3">
    <source>
        <dbReference type="ARBA" id="ARBA00004669"/>
    </source>
</evidence>
<comment type="pathway">
    <text evidence="3 15">Purine metabolism; IMP biosynthesis via salvage pathway; IMP from hypoxanthine: step 1/1.</text>
</comment>
<evidence type="ECO:0000256" key="12">
    <source>
        <dbReference type="ARBA" id="ARBA00022842"/>
    </source>
</evidence>
<dbReference type="GO" id="GO:0032264">
    <property type="term" value="P:IMP salvage"/>
    <property type="evidence" value="ECO:0007669"/>
    <property type="project" value="UniProtKB-UniPathway"/>
</dbReference>
<reference evidence="17" key="1">
    <citation type="submission" date="2013-04" db="EMBL/GenBank/DDBJ databases">
        <authorList>
            <person name="Harkins D.M."/>
            <person name="Durkin A.S."/>
            <person name="Selengut J.D."/>
            <person name="Sanka R."/>
            <person name="DePew J."/>
            <person name="Purushe J."/>
            <person name="Ahmed A."/>
            <person name="van der Linden H."/>
            <person name="Goris M.G.A."/>
            <person name="Hartskeerl R.A."/>
            <person name="Vinetz J.M."/>
            <person name="Sutton G.G."/>
            <person name="Nelson W.C."/>
            <person name="Fouts D.E."/>
        </authorList>
    </citation>
    <scope>NUCLEOTIDE SEQUENCE [LARGE SCALE GENOMIC DNA]</scope>
    <source>
        <strain evidence="17">BUT 6</strain>
    </source>
</reference>
<dbReference type="Proteomes" id="UP000014540">
    <property type="component" value="Unassembled WGS sequence"/>
</dbReference>
<dbReference type="CDD" id="cd06223">
    <property type="entry name" value="PRTases_typeI"/>
    <property type="match status" value="1"/>
</dbReference>
<dbReference type="GO" id="GO:0000287">
    <property type="term" value="F:magnesium ion binding"/>
    <property type="evidence" value="ECO:0007669"/>
    <property type="project" value="TreeGrafter"/>
</dbReference>
<sequence length="180" mass="20480">MSQYSFDPQTRTSKVLLSQEEIRTRVAQLGKEIAADYLNKSPVFICVLRGSVYFFSDLTRQIPYPIEVDFLQAKSYIGKESNGKVELLKDLDTDITDRHVIIVEDIVDTGHTLKFLIRHILARNPSSLEVVSLLFKEGAETVEYPVKYIGWKIGKEFVVGYGLDIDGKFRNLPDIHILGN</sequence>
<dbReference type="GO" id="GO:0006178">
    <property type="term" value="P:guanine salvage"/>
    <property type="evidence" value="ECO:0007669"/>
    <property type="project" value="TreeGrafter"/>
</dbReference>
<gene>
    <name evidence="17" type="primary">hpt</name>
    <name evidence="17" type="ORF">LEP1GSC058_3311</name>
</gene>
<dbReference type="STRING" id="1193011.LEP1GSC058_3311"/>
<evidence type="ECO:0000256" key="9">
    <source>
        <dbReference type="ARBA" id="ARBA00022723"/>
    </source>
</evidence>
<dbReference type="EMBL" id="AKWZ02000010">
    <property type="protein sequence ID" value="EPG73469.1"/>
    <property type="molecule type" value="Genomic_DNA"/>
</dbReference>
<evidence type="ECO:0000256" key="8">
    <source>
        <dbReference type="ARBA" id="ARBA00022679"/>
    </source>
</evidence>
<dbReference type="UniPathway" id="UPA00591">
    <property type="reaction ID" value="UER00648"/>
</dbReference>
<dbReference type="GO" id="GO:0005829">
    <property type="term" value="C:cytosol"/>
    <property type="evidence" value="ECO:0007669"/>
    <property type="project" value="TreeGrafter"/>
</dbReference>
<dbReference type="GO" id="GO:0046100">
    <property type="term" value="P:hypoxanthine metabolic process"/>
    <property type="evidence" value="ECO:0007669"/>
    <property type="project" value="TreeGrafter"/>
</dbReference>
<evidence type="ECO:0000256" key="15">
    <source>
        <dbReference type="RuleBase" id="RU364099"/>
    </source>
</evidence>
<comment type="caution">
    <text evidence="17">The sequence shown here is derived from an EMBL/GenBank/DDBJ whole genome shotgun (WGS) entry which is preliminary data.</text>
</comment>
<keyword evidence="9 15" id="KW-0479">Metal-binding</keyword>
<evidence type="ECO:0000256" key="1">
    <source>
        <dbReference type="ARBA" id="ARBA00001946"/>
    </source>
</evidence>
<dbReference type="PANTHER" id="PTHR43340:SF1">
    <property type="entry name" value="HYPOXANTHINE PHOSPHORIBOSYLTRANSFERASE"/>
    <property type="match status" value="1"/>
</dbReference>
<dbReference type="SUPFAM" id="SSF53271">
    <property type="entry name" value="PRTase-like"/>
    <property type="match status" value="1"/>
</dbReference>
<evidence type="ECO:0000259" key="16">
    <source>
        <dbReference type="Pfam" id="PF00156"/>
    </source>
</evidence>
<evidence type="ECO:0000313" key="18">
    <source>
        <dbReference type="Proteomes" id="UP000014540"/>
    </source>
</evidence>
<evidence type="ECO:0000256" key="10">
    <source>
        <dbReference type="ARBA" id="ARBA00022726"/>
    </source>
</evidence>
<accession>S3UYN5</accession>
<dbReference type="Gene3D" id="3.40.50.2020">
    <property type="match status" value="1"/>
</dbReference>